<feature type="signal peptide" evidence="1">
    <location>
        <begin position="1"/>
        <end position="23"/>
    </location>
</feature>
<accession>A0A9W8XEQ4</accession>
<dbReference type="EMBL" id="JAPEUX010000007">
    <property type="protein sequence ID" value="KAJ4347886.1"/>
    <property type="molecule type" value="Genomic_DNA"/>
</dbReference>
<sequence length="223" mass="23859">MLYFRLHSLLRVLVFLSSHLALASRFRFGIQEIYVGLPRDLEEDDLVLAIVSTAGSDSSNQTWLIGAVETNTTISWSNLTHEFDVPANPPNVSVSIGAANDPDADEESIEEFVSGVADLASLLPGIGGFFGSLVGFLTDLSNCTGPVVADNIVYAPATLDNMTQNQKVCNTKNYTNASPHLLCGTDNSSYTVTYCLERLTSNAVDLVPGIFLAVVSLAVAILL</sequence>
<evidence type="ECO:0000256" key="1">
    <source>
        <dbReference type="SAM" id="SignalP"/>
    </source>
</evidence>
<evidence type="ECO:0000313" key="3">
    <source>
        <dbReference type="Proteomes" id="UP001140513"/>
    </source>
</evidence>
<reference evidence="2" key="1">
    <citation type="submission" date="2022-10" db="EMBL/GenBank/DDBJ databases">
        <title>Tapping the CABI collections for fungal endophytes: first genome assemblies for Collariella, Neodidymelliopsis, Ascochyta clinopodiicola, Didymella pomorum, Didymosphaeria variabile, Neocosmospora piperis and Neocucurbitaria cava.</title>
        <authorList>
            <person name="Hill R."/>
        </authorList>
    </citation>
    <scope>NUCLEOTIDE SEQUENCE</scope>
    <source>
        <strain evidence="2">IMI 356815</strain>
    </source>
</reference>
<protein>
    <submittedName>
        <fullName evidence="2">Uncharacterized protein</fullName>
    </submittedName>
</protein>
<dbReference type="GeneID" id="80912788"/>
<comment type="caution">
    <text evidence="2">The sequence shown here is derived from an EMBL/GenBank/DDBJ whole genome shotgun (WGS) entry which is preliminary data.</text>
</comment>
<dbReference type="Proteomes" id="UP001140513">
    <property type="component" value="Unassembled WGS sequence"/>
</dbReference>
<evidence type="ECO:0000313" key="2">
    <source>
        <dbReference type="EMBL" id="KAJ4347886.1"/>
    </source>
</evidence>
<dbReference type="AlphaFoldDB" id="A0A9W8XEQ4"/>
<feature type="chain" id="PRO_5040827364" evidence="1">
    <location>
        <begin position="24"/>
        <end position="223"/>
    </location>
</feature>
<keyword evidence="1" id="KW-0732">Signal</keyword>
<dbReference type="RefSeq" id="XP_056067274.1">
    <property type="nucleotide sequence ID" value="XM_056218009.1"/>
</dbReference>
<name>A0A9W8XEQ4_9PLEO</name>
<keyword evidence="3" id="KW-1185">Reference proteome</keyword>
<proteinExistence type="predicted"/>
<gene>
    <name evidence="2" type="ORF">N0V89_009258</name>
</gene>
<dbReference type="OrthoDB" id="3790059at2759"/>
<organism evidence="2 3">
    <name type="scientific">Didymosphaeria variabile</name>
    <dbReference type="NCBI Taxonomy" id="1932322"/>
    <lineage>
        <taxon>Eukaryota</taxon>
        <taxon>Fungi</taxon>
        <taxon>Dikarya</taxon>
        <taxon>Ascomycota</taxon>
        <taxon>Pezizomycotina</taxon>
        <taxon>Dothideomycetes</taxon>
        <taxon>Pleosporomycetidae</taxon>
        <taxon>Pleosporales</taxon>
        <taxon>Massarineae</taxon>
        <taxon>Didymosphaeriaceae</taxon>
        <taxon>Didymosphaeria</taxon>
    </lineage>
</organism>